<evidence type="ECO:0000256" key="1">
    <source>
        <dbReference type="ARBA" id="ARBA00004429"/>
    </source>
</evidence>
<comment type="caution">
    <text evidence="9">The sequence shown here is derived from an EMBL/GenBank/DDBJ whole genome shotgun (WGS) entry which is preliminary data.</text>
</comment>
<comment type="similarity">
    <text evidence="8">Belongs to the TsuA/YedE (TC 9.B.102) family.</text>
</comment>
<evidence type="ECO:0000256" key="8">
    <source>
        <dbReference type="ARBA" id="ARBA00035655"/>
    </source>
</evidence>
<evidence type="ECO:0000256" key="6">
    <source>
        <dbReference type="ARBA" id="ARBA00022989"/>
    </source>
</evidence>
<dbReference type="PANTHER" id="PTHR30574:SF1">
    <property type="entry name" value="SULPHUR TRANSPORT DOMAIN-CONTAINING PROTEIN"/>
    <property type="match status" value="1"/>
</dbReference>
<keyword evidence="6" id="KW-1133">Transmembrane helix</keyword>
<dbReference type="Pfam" id="PF04143">
    <property type="entry name" value="Sulf_transp"/>
    <property type="match status" value="2"/>
</dbReference>
<dbReference type="STRING" id="444597.BST26_07815"/>
<accession>A0A1X0DGX0</accession>
<comment type="subcellular location">
    <subcellularLocation>
        <location evidence="1">Cell inner membrane</location>
        <topology evidence="1">Multi-pass membrane protein</topology>
    </subcellularLocation>
</comment>
<keyword evidence="2" id="KW-0813">Transport</keyword>
<evidence type="ECO:0000256" key="5">
    <source>
        <dbReference type="ARBA" id="ARBA00022692"/>
    </source>
</evidence>
<gene>
    <name evidence="9" type="ORF">BST26_07815</name>
</gene>
<keyword evidence="10" id="KW-1185">Reference proteome</keyword>
<dbReference type="AlphaFoldDB" id="A0A1X0DGX0"/>
<keyword evidence="5" id="KW-0812">Transmembrane</keyword>
<evidence type="ECO:0000256" key="3">
    <source>
        <dbReference type="ARBA" id="ARBA00022475"/>
    </source>
</evidence>
<proteinExistence type="inferred from homology"/>
<evidence type="ECO:0000256" key="2">
    <source>
        <dbReference type="ARBA" id="ARBA00022448"/>
    </source>
</evidence>
<evidence type="ECO:0000313" key="9">
    <source>
        <dbReference type="EMBL" id="ORA71442.1"/>
    </source>
</evidence>
<dbReference type="RefSeq" id="WP_083030209.1">
    <property type="nucleotide sequence ID" value="NZ_AP022618.1"/>
</dbReference>
<dbReference type="OrthoDB" id="9814020at2"/>
<dbReference type="PANTHER" id="PTHR30574">
    <property type="entry name" value="INNER MEMBRANE PROTEIN YEDE"/>
    <property type="match status" value="1"/>
</dbReference>
<keyword evidence="4" id="KW-0997">Cell inner membrane</keyword>
<sequence>MHIGVTAPLWVGLLVGMGFGIPAAHWGIGNPETVIRTARLLDRLIIGCFASVTAIGAVLLYGLHALGFAMHFGPKPLYLWGVLLGGLLFGIGVAISGYFPGTEWIAFGEGRRDALYAIPGALLGAVAWTLLYQTPVGKWLVHAANYGDLIVTGNINSFRPGLTFLVAVGYAVLMFGALLFLPRYSGGTSSCLRHLRSCSLDEHDRARMADTNAYLREGTVDLVRDSGGGGTAGDKDLVTSDDFYARRILIVAASVATLVVAAIFLRQIFGQSTTYSWLVGKLVLPGYDYTAEVVRGIGWEPLTDVGVMFGGLVSAVLIARRFGGFRPVLPPSWRNRFGASTGRRAAAAFGGSFLVLFGARMAGGCASGHILSGGVQLALSAWVFTAVVLVAMVLTARLVYRDADWATHPVDTQPAPALVAGRRFSRLTLIGVAAVALVAMLASAAWLTGTAALLPLVAVLVPWAIVVALVLAATVAARSVSPGPSSR</sequence>
<keyword evidence="7" id="KW-0472">Membrane</keyword>
<evidence type="ECO:0000256" key="7">
    <source>
        <dbReference type="ARBA" id="ARBA00023136"/>
    </source>
</evidence>
<reference evidence="9 10" key="1">
    <citation type="submission" date="2016-12" db="EMBL/GenBank/DDBJ databases">
        <title>The new phylogeny of genus Mycobacterium.</title>
        <authorList>
            <person name="Tortoli E."/>
            <person name="Trovato A."/>
            <person name="Cirillo D.M."/>
        </authorList>
    </citation>
    <scope>NUCLEOTIDE SEQUENCE [LARGE SCALE GENOMIC DNA]</scope>
    <source>
        <strain evidence="9 10">DSM 45130</strain>
    </source>
</reference>
<protein>
    <submittedName>
        <fullName evidence="9">Uncharacterized protein</fullName>
    </submittedName>
</protein>
<evidence type="ECO:0000313" key="10">
    <source>
        <dbReference type="Proteomes" id="UP000192801"/>
    </source>
</evidence>
<name>A0A1X0DGX0_9MYCO</name>
<keyword evidence="3" id="KW-1003">Cell membrane</keyword>
<dbReference type="GO" id="GO:0005886">
    <property type="term" value="C:plasma membrane"/>
    <property type="evidence" value="ECO:0007669"/>
    <property type="project" value="UniProtKB-SubCell"/>
</dbReference>
<dbReference type="InterPro" id="IPR007272">
    <property type="entry name" value="Sulf_transp_TsuA/YedE"/>
</dbReference>
<organism evidence="9 10">
    <name type="scientific">Mycolicibacterium insubricum</name>
    <dbReference type="NCBI Taxonomy" id="444597"/>
    <lineage>
        <taxon>Bacteria</taxon>
        <taxon>Bacillati</taxon>
        <taxon>Actinomycetota</taxon>
        <taxon>Actinomycetes</taxon>
        <taxon>Mycobacteriales</taxon>
        <taxon>Mycobacteriaceae</taxon>
        <taxon>Mycolicibacterium</taxon>
    </lineage>
</organism>
<dbReference type="Proteomes" id="UP000192801">
    <property type="component" value="Unassembled WGS sequence"/>
</dbReference>
<evidence type="ECO:0000256" key="4">
    <source>
        <dbReference type="ARBA" id="ARBA00022519"/>
    </source>
</evidence>
<dbReference type="EMBL" id="MVHS01000013">
    <property type="protein sequence ID" value="ORA71442.1"/>
    <property type="molecule type" value="Genomic_DNA"/>
</dbReference>